<dbReference type="InterPro" id="IPR036059">
    <property type="entry name" value="TldD/PmbA_sf"/>
</dbReference>
<dbReference type="PANTHER" id="PTHR43421:SF1">
    <property type="entry name" value="METALLOPROTEASE PMBA"/>
    <property type="match status" value="1"/>
</dbReference>
<dbReference type="GO" id="GO:0008237">
    <property type="term" value="F:metallopeptidase activity"/>
    <property type="evidence" value="ECO:0007669"/>
    <property type="project" value="InterPro"/>
</dbReference>
<dbReference type="InterPro" id="IPR045570">
    <property type="entry name" value="Metalloprtase-TldD/E_cen_dom"/>
</dbReference>
<organism evidence="3 4">
    <name type="scientific">Fluviispira multicolorata</name>
    <dbReference type="NCBI Taxonomy" id="2654512"/>
    <lineage>
        <taxon>Bacteria</taxon>
        <taxon>Pseudomonadati</taxon>
        <taxon>Bdellovibrionota</taxon>
        <taxon>Oligoflexia</taxon>
        <taxon>Silvanigrellales</taxon>
        <taxon>Silvanigrellaceae</taxon>
        <taxon>Fluviispira</taxon>
    </lineage>
</organism>
<dbReference type="GO" id="GO:0006508">
    <property type="term" value="P:proteolysis"/>
    <property type="evidence" value="ECO:0007669"/>
    <property type="project" value="InterPro"/>
</dbReference>
<dbReference type="AlphaFoldDB" id="A0A833N608"/>
<dbReference type="InterPro" id="IPR047657">
    <property type="entry name" value="PmbA"/>
</dbReference>
<dbReference type="RefSeq" id="WP_152213465.1">
    <property type="nucleotide sequence ID" value="NZ_WFLN01000008.1"/>
</dbReference>
<evidence type="ECO:0000259" key="2">
    <source>
        <dbReference type="Pfam" id="PF19290"/>
    </source>
</evidence>
<comment type="caution">
    <text evidence="3">The sequence shown here is derived from an EMBL/GenBank/DDBJ whole genome shotgun (WGS) entry which is preliminary data.</text>
</comment>
<gene>
    <name evidence="3" type="ORF">GCL57_11335</name>
</gene>
<dbReference type="Proteomes" id="UP000442694">
    <property type="component" value="Unassembled WGS sequence"/>
</dbReference>
<dbReference type="Pfam" id="PF19289">
    <property type="entry name" value="PmbA_TldD_3rd"/>
    <property type="match status" value="1"/>
</dbReference>
<dbReference type="PANTHER" id="PTHR43421">
    <property type="entry name" value="METALLOPROTEASE PMBA"/>
    <property type="match status" value="1"/>
</dbReference>
<feature type="domain" description="Metalloprotease TldD/E C-terminal" evidence="1">
    <location>
        <begin position="231"/>
        <end position="448"/>
    </location>
</feature>
<evidence type="ECO:0000313" key="3">
    <source>
        <dbReference type="EMBL" id="KAB8029124.1"/>
    </source>
</evidence>
<dbReference type="Gene3D" id="3.30.2290.10">
    <property type="entry name" value="PmbA/TldD superfamily"/>
    <property type="match status" value="1"/>
</dbReference>
<dbReference type="Pfam" id="PF19290">
    <property type="entry name" value="PmbA_TldD_2nd"/>
    <property type="match status" value="1"/>
</dbReference>
<dbReference type="SUPFAM" id="SSF111283">
    <property type="entry name" value="Putative modulator of DNA gyrase, PmbA/TldD"/>
    <property type="match status" value="1"/>
</dbReference>
<dbReference type="InterPro" id="IPR045569">
    <property type="entry name" value="Metalloprtase-TldD/E_C"/>
</dbReference>
<evidence type="ECO:0000259" key="1">
    <source>
        <dbReference type="Pfam" id="PF19289"/>
    </source>
</evidence>
<protein>
    <submittedName>
        <fullName evidence="3">TldD/PmbA family protein</fullName>
    </submittedName>
</protein>
<dbReference type="InterPro" id="IPR035068">
    <property type="entry name" value="TldD/PmbA_N"/>
</dbReference>
<sequence>MSLHIEHLKSEIQKIASEKSIYKYDVYGSQKEENSASAKNKEPFSLTSSIRAFLILRVWNIKHQVGVTRTSNLTNEGLREAFDLAKSSSEFGSLENIYEFSNECQKEIQKIENKNEINKIATIQDLVKEVIAAEEKILNYSDKFKSVPYNKVSESISSRFYFNSDGAFKVENSQMSFCYFYPLAQEIEKKTRQSGQLEIAKNFSSLDVSGCAEKAIVKTKNHLDYAPIKNGKYTVIFSPEAFLDLINAFSNFMNAQNILDKKSLSHKESIGKQIANPEFCLLDSPLHPKNISSIYFDEEGTPTREVTIIENGILKSFIHSSYTAKVLESQLTGHAHIGSKVTVSPHYLHVKSNKKSSNTKNYLEENNLIYIESLSALHAGVNELQGSFSLPFDGFYINENKKISIEAATVAGDFLALLNDISYIHGEEVVTPNGVSPEIWVKELSITGL</sequence>
<feature type="domain" description="Metalloprotease TldD/E central" evidence="2">
    <location>
        <begin position="123"/>
        <end position="222"/>
    </location>
</feature>
<name>A0A833N608_9BACT</name>
<dbReference type="GO" id="GO:0005829">
    <property type="term" value="C:cytosol"/>
    <property type="evidence" value="ECO:0007669"/>
    <property type="project" value="TreeGrafter"/>
</dbReference>
<proteinExistence type="predicted"/>
<reference evidence="3 4" key="1">
    <citation type="submission" date="2019-10" db="EMBL/GenBank/DDBJ databases">
        <title>New genus of Silvanigrellaceae.</title>
        <authorList>
            <person name="Pitt A."/>
            <person name="Hahn M.W."/>
        </authorList>
    </citation>
    <scope>NUCLEOTIDE SEQUENCE [LARGE SCALE GENOMIC DNA]</scope>
    <source>
        <strain evidence="3 4">33A1-SZDP</strain>
    </source>
</reference>
<keyword evidence="4" id="KW-1185">Reference proteome</keyword>
<evidence type="ECO:0000313" key="4">
    <source>
        <dbReference type="Proteomes" id="UP000442694"/>
    </source>
</evidence>
<accession>A0A833N608</accession>
<dbReference type="EMBL" id="WFLN01000008">
    <property type="protein sequence ID" value="KAB8029124.1"/>
    <property type="molecule type" value="Genomic_DNA"/>
</dbReference>